<dbReference type="SUPFAM" id="SSF56672">
    <property type="entry name" value="DNA/RNA polymerases"/>
    <property type="match status" value="1"/>
</dbReference>
<dbReference type="GO" id="GO:0003964">
    <property type="term" value="F:RNA-directed DNA polymerase activity"/>
    <property type="evidence" value="ECO:0007669"/>
    <property type="project" value="UniProtKB-KW"/>
</dbReference>
<dbReference type="PANTHER" id="PTHR34047">
    <property type="entry name" value="NUCLEAR INTRON MATURASE 1, MITOCHONDRIAL-RELATED"/>
    <property type="match status" value="1"/>
</dbReference>
<keyword evidence="3" id="KW-1185">Reference proteome</keyword>
<evidence type="ECO:0000259" key="1">
    <source>
        <dbReference type="PROSITE" id="PS50878"/>
    </source>
</evidence>
<dbReference type="Proteomes" id="UP001623041">
    <property type="component" value="Unassembled WGS sequence"/>
</dbReference>
<sequence length="600" mass="69357">MFDNLYKLSSDGKVFNSLYNLVVHPANVKLAFRNIKKNRGSKTAGVNQNTIFEVGLRSPETLVKYVKNRLEDYKPHKVRRKEIPKPNGGVRPLGIPTIEDRLIQQCLKQVLEPICEAKFHKHSYGFRPNRGTLHAFSRAVTLANKNKLHYVVDVDIKGFFDNVDHGKLLKQLWSLGIRDKRILSIISKLLKAEIKGVGKSTKGTPQGGIISPLLSNVVLNEFDWWISNQWETFETERDYIRYRVIGSKMRKDQSLKYRELKRTSKLKEMFIVRYADDFKIFCRDHQTAFTVFEAVKKWLKERLGLEISHEKSKVVNLRKNYSEFLGFKFKVIPKGKKRVVKSHMSDKAKRKTVEQIKNKLESIRRQSKKAEVTKFNSTILGSHNYYRQATEAVKDFSEIAYSVKRILYNKLKKVKSKNGVVTKYHQIAYKDYLGKKKIFACGLALFPIDGVKHKKPINFTQEKNSYTAEGRVLIHSNQEAVPPFMVHYLMENPIKSESMEYNDNRLSKYIAQLGKCGIMGSELEIGNMELHHKKPKSKGGTDSYQNLVFITKDVHKLIHAVNDKTIKKYLSILNLNEEKLSKVNDLRKRVGNCVINNVTS</sequence>
<dbReference type="InterPro" id="IPR003615">
    <property type="entry name" value="HNH_nuc"/>
</dbReference>
<accession>A0ABW8REX7</accession>
<dbReference type="Gene3D" id="1.10.30.50">
    <property type="match status" value="1"/>
</dbReference>
<dbReference type="RefSeq" id="WP_406580815.1">
    <property type="nucleotide sequence ID" value="NZ_JBJHQH010000007.1"/>
</dbReference>
<feature type="domain" description="Reverse transcriptase" evidence="1">
    <location>
        <begin position="64"/>
        <end position="329"/>
    </location>
</feature>
<dbReference type="PANTHER" id="PTHR34047:SF8">
    <property type="entry name" value="PROTEIN YKFC"/>
    <property type="match status" value="1"/>
</dbReference>
<dbReference type="SMART" id="SM00507">
    <property type="entry name" value="HNHc"/>
    <property type="match status" value="1"/>
</dbReference>
<keyword evidence="2" id="KW-0808">Transferase</keyword>
<dbReference type="CDD" id="cd00085">
    <property type="entry name" value="HNHc"/>
    <property type="match status" value="1"/>
</dbReference>
<dbReference type="CDD" id="cd01651">
    <property type="entry name" value="RT_G2_intron"/>
    <property type="match status" value="1"/>
</dbReference>
<gene>
    <name evidence="2" type="primary">ltrA</name>
    <name evidence="2" type="ORF">ACJEBI_11080</name>
</gene>
<proteinExistence type="predicted"/>
<comment type="caution">
    <text evidence="2">The sequence shown here is derived from an EMBL/GenBank/DDBJ whole genome shotgun (WGS) entry which is preliminary data.</text>
</comment>
<dbReference type="Pfam" id="PF00078">
    <property type="entry name" value="RVT_1"/>
    <property type="match status" value="1"/>
</dbReference>
<name>A0ABW8REX7_9BACI</name>
<dbReference type="InterPro" id="IPR051083">
    <property type="entry name" value="GrpII_Intron_Splice-Mob/Def"/>
</dbReference>
<dbReference type="InterPro" id="IPR000477">
    <property type="entry name" value="RT_dom"/>
</dbReference>
<keyword evidence="2" id="KW-0695">RNA-directed DNA polymerase</keyword>
<evidence type="ECO:0000313" key="3">
    <source>
        <dbReference type="Proteomes" id="UP001623041"/>
    </source>
</evidence>
<protein>
    <submittedName>
        <fullName evidence="2">Group II intron reverse transcriptase/maturase</fullName>
        <ecNumber evidence="2">2.7.7.49</ecNumber>
    </submittedName>
</protein>
<dbReference type="PROSITE" id="PS50878">
    <property type="entry name" value="RT_POL"/>
    <property type="match status" value="1"/>
</dbReference>
<evidence type="ECO:0000313" key="2">
    <source>
        <dbReference type="EMBL" id="MFK9092023.1"/>
    </source>
</evidence>
<organism evidence="2 3">
    <name type="scientific">Bacillus salipaludis</name>
    <dbReference type="NCBI Taxonomy" id="2547811"/>
    <lineage>
        <taxon>Bacteria</taxon>
        <taxon>Bacillati</taxon>
        <taxon>Bacillota</taxon>
        <taxon>Bacilli</taxon>
        <taxon>Bacillales</taxon>
        <taxon>Bacillaceae</taxon>
        <taxon>Bacillus</taxon>
    </lineage>
</organism>
<dbReference type="InterPro" id="IPR030931">
    <property type="entry name" value="Group_II_RT_mat"/>
</dbReference>
<dbReference type="EMBL" id="JBJHQH010000007">
    <property type="protein sequence ID" value="MFK9092023.1"/>
    <property type="molecule type" value="Genomic_DNA"/>
</dbReference>
<keyword evidence="2" id="KW-0548">Nucleotidyltransferase</keyword>
<reference evidence="2 3" key="1">
    <citation type="submission" date="2024-11" db="EMBL/GenBank/DDBJ databases">
        <authorList>
            <person name="Lucas J.A."/>
        </authorList>
    </citation>
    <scope>NUCLEOTIDE SEQUENCE [LARGE SCALE GENOMIC DNA]</scope>
    <source>
        <strain evidence="2 3">Z 5.4</strain>
    </source>
</reference>
<dbReference type="InterPro" id="IPR043502">
    <property type="entry name" value="DNA/RNA_pol_sf"/>
</dbReference>
<dbReference type="EC" id="2.7.7.49" evidence="2"/>
<dbReference type="NCBIfam" id="TIGR04416">
    <property type="entry name" value="group_II_RT_mat"/>
    <property type="match status" value="1"/>
</dbReference>